<dbReference type="Pfam" id="PF00754">
    <property type="entry name" value="F5_F8_type_C"/>
    <property type="match status" value="1"/>
</dbReference>
<accession>A0A1T5FIE5</accession>
<name>A0A1T5FIE5_9SPHI</name>
<dbReference type="EMBL" id="FUZF01000016">
    <property type="protein sequence ID" value="SKB95949.1"/>
    <property type="molecule type" value="Genomic_DNA"/>
</dbReference>
<dbReference type="AlphaFoldDB" id="A0A1T5FIE5"/>
<dbReference type="SUPFAM" id="SSF49785">
    <property type="entry name" value="Galactose-binding domain-like"/>
    <property type="match status" value="1"/>
</dbReference>
<dbReference type="PROSITE" id="PS51257">
    <property type="entry name" value="PROKAR_LIPOPROTEIN"/>
    <property type="match status" value="1"/>
</dbReference>
<evidence type="ECO:0000259" key="1">
    <source>
        <dbReference type="PROSITE" id="PS50022"/>
    </source>
</evidence>
<dbReference type="PROSITE" id="PS50022">
    <property type="entry name" value="FA58C_3"/>
    <property type="match status" value="1"/>
</dbReference>
<dbReference type="InterPro" id="IPR000421">
    <property type="entry name" value="FA58C"/>
</dbReference>
<dbReference type="Gene3D" id="2.60.120.260">
    <property type="entry name" value="Galactose-binding domain-like"/>
    <property type="match status" value="1"/>
</dbReference>
<proteinExistence type="predicted"/>
<protein>
    <recommendedName>
        <fullName evidence="1">F5/8 type C domain-containing protein</fullName>
    </recommendedName>
</protein>
<dbReference type="Pfam" id="PF08522">
    <property type="entry name" value="BT_3987-like_N"/>
    <property type="match status" value="1"/>
</dbReference>
<keyword evidence="3" id="KW-1185">Reference proteome</keyword>
<dbReference type="Proteomes" id="UP000190150">
    <property type="component" value="Unassembled WGS sequence"/>
</dbReference>
<evidence type="ECO:0000313" key="2">
    <source>
        <dbReference type="EMBL" id="SKB95949.1"/>
    </source>
</evidence>
<dbReference type="InterPro" id="IPR013728">
    <property type="entry name" value="BT_3987-like_N"/>
</dbReference>
<dbReference type="InterPro" id="IPR008979">
    <property type="entry name" value="Galactose-bd-like_sf"/>
</dbReference>
<reference evidence="3" key="1">
    <citation type="submission" date="2017-02" db="EMBL/GenBank/DDBJ databases">
        <authorList>
            <person name="Varghese N."/>
            <person name="Submissions S."/>
        </authorList>
    </citation>
    <scope>NUCLEOTIDE SEQUENCE [LARGE SCALE GENOMIC DNA]</scope>
    <source>
        <strain evidence="3">DSM 24091</strain>
    </source>
</reference>
<dbReference type="Gene3D" id="2.60.40.1740">
    <property type="entry name" value="hypothetical protein (bacova_03559)"/>
    <property type="match status" value="1"/>
</dbReference>
<gene>
    <name evidence="2" type="ORF">SAMN05660841_03291</name>
</gene>
<sequence>MKKTYGFLYCCIMLLLAACSKDRPVVPVLPTDGISIQGLDLSDTLERRAEILRDQVTIIGLKALSKSVVASGVDVTFGVDTSKMESYRAKYGNATVLPSTAFYFYKPDCRIPAGSTVSDSAKLNLVKQTSLNPYTTYVLPVTIRSVNGREEGIAPGQVLYLVIKTGKSRFNLTVVSFSSETLPGNGVSNVVDGLPNSYWSSSLGLDMPQYFTVDFGTATPFSAISYQYPIRNVLIGAYPTQIKIELSTDGTTWTDKGTFNQANPPAQAVQIIPVSNTTARYMRFTVLAAQPVFGSRQGVFISDLTLVP</sequence>
<evidence type="ECO:0000313" key="3">
    <source>
        <dbReference type="Proteomes" id="UP000190150"/>
    </source>
</evidence>
<dbReference type="OrthoDB" id="622724at2"/>
<dbReference type="STRING" id="1513896.SAMN05660841_03291"/>
<dbReference type="RefSeq" id="WP_079644690.1">
    <property type="nucleotide sequence ID" value="NZ_FUZF01000016.1"/>
</dbReference>
<organism evidence="2 3">
    <name type="scientific">Sphingobacterium nematocida</name>
    <dbReference type="NCBI Taxonomy" id="1513896"/>
    <lineage>
        <taxon>Bacteria</taxon>
        <taxon>Pseudomonadati</taxon>
        <taxon>Bacteroidota</taxon>
        <taxon>Sphingobacteriia</taxon>
        <taxon>Sphingobacteriales</taxon>
        <taxon>Sphingobacteriaceae</taxon>
        <taxon>Sphingobacterium</taxon>
    </lineage>
</organism>
<feature type="domain" description="F5/8 type C" evidence="1">
    <location>
        <begin position="146"/>
        <end position="284"/>
    </location>
</feature>